<reference evidence="2" key="2">
    <citation type="submission" date="2022-01" db="EMBL/GenBank/DDBJ databases">
        <authorList>
            <person name="Yamashiro T."/>
            <person name="Shiraishi A."/>
            <person name="Satake H."/>
            <person name="Nakayama K."/>
        </authorList>
    </citation>
    <scope>NUCLEOTIDE SEQUENCE</scope>
</reference>
<feature type="non-terminal residue" evidence="2">
    <location>
        <position position="1"/>
    </location>
</feature>
<evidence type="ECO:0000313" key="2">
    <source>
        <dbReference type="EMBL" id="GJU06272.1"/>
    </source>
</evidence>
<sequence>KPNDPTYQVVLDALSLTTCYPTFLIITEVPVIYMHQFWDTVNKHKASYRFKIDNKRFSVNVEVFREILNICPRIPGQEFDEPPTEEEALSFICELGHSGEIKYITDVIVDHLHQPWRTFESIINKYLCRKVSGLDKIRLSRVQILWGMYYKKNLDFVALIWEDLAYQIDNKDTKKQDKMFYPRFTKIIIHHFLEKDKSMRNKTFMHTARGDSLLGTMRFVSRHKDTQVYGAILLKSMTNQAMLDSVAYKTYYAIASGAEPSKSKKPKTKSDSAISSKETPSKKKPTKAKKDVPFKKKPTSKPKPTKKKAPVKSKGLNVLSKVALSEAAQLKEATKRNKKDFHISQASGSGDGTNFQSGIPNEQQLKISGDSGEEDDDEDSNEDDKGNDDGDDSNENDDYDDDDDGDDDDNDEREEEEENVDEFTNKEDDEENEEESDNDEELYKDVNVNLRQEDVEMTDADQGGADQHNKTKGPIQSSSVSSDFTEKLLNFENVSPADNEIASLMDTTVRTEEPSGQTSTLFTVPIMVIPTTIPPPPHFFNPLPQQTTPTPTPITLNVTTAFPALPDFASVFRFNDRVTNLERDLSEMKQVDQYAQAISSIPAIVDRDAEIAIIKKYLVEYYVDSSPAQITHLRGDVTVALEQHRDTRRSTCQ</sequence>
<evidence type="ECO:0000256" key="1">
    <source>
        <dbReference type="SAM" id="MobiDB-lite"/>
    </source>
</evidence>
<feature type="region of interest" description="Disordered" evidence="1">
    <location>
        <begin position="259"/>
        <end position="443"/>
    </location>
</feature>
<proteinExistence type="predicted"/>
<feature type="compositionally biased region" description="Acidic residues" evidence="1">
    <location>
        <begin position="389"/>
        <end position="442"/>
    </location>
</feature>
<feature type="region of interest" description="Disordered" evidence="1">
    <location>
        <begin position="461"/>
        <end position="481"/>
    </location>
</feature>
<comment type="caution">
    <text evidence="2">The sequence shown here is derived from an EMBL/GenBank/DDBJ whole genome shotgun (WGS) entry which is preliminary data.</text>
</comment>
<keyword evidence="3" id="KW-1185">Reference proteome</keyword>
<gene>
    <name evidence="2" type="ORF">Tco_1122702</name>
</gene>
<feature type="compositionally biased region" description="Acidic residues" evidence="1">
    <location>
        <begin position="371"/>
        <end position="382"/>
    </location>
</feature>
<name>A0ABQ5J3K3_9ASTR</name>
<dbReference type="EMBL" id="BQNB010021427">
    <property type="protein sequence ID" value="GJU06272.1"/>
    <property type="molecule type" value="Genomic_DNA"/>
</dbReference>
<evidence type="ECO:0000313" key="3">
    <source>
        <dbReference type="Proteomes" id="UP001151760"/>
    </source>
</evidence>
<accession>A0ABQ5J3K3</accession>
<dbReference type="Proteomes" id="UP001151760">
    <property type="component" value="Unassembled WGS sequence"/>
</dbReference>
<organism evidence="2 3">
    <name type="scientific">Tanacetum coccineum</name>
    <dbReference type="NCBI Taxonomy" id="301880"/>
    <lineage>
        <taxon>Eukaryota</taxon>
        <taxon>Viridiplantae</taxon>
        <taxon>Streptophyta</taxon>
        <taxon>Embryophyta</taxon>
        <taxon>Tracheophyta</taxon>
        <taxon>Spermatophyta</taxon>
        <taxon>Magnoliopsida</taxon>
        <taxon>eudicotyledons</taxon>
        <taxon>Gunneridae</taxon>
        <taxon>Pentapetalae</taxon>
        <taxon>asterids</taxon>
        <taxon>campanulids</taxon>
        <taxon>Asterales</taxon>
        <taxon>Asteraceae</taxon>
        <taxon>Asteroideae</taxon>
        <taxon>Anthemideae</taxon>
        <taxon>Anthemidinae</taxon>
        <taxon>Tanacetum</taxon>
    </lineage>
</organism>
<feature type="compositionally biased region" description="Polar residues" evidence="1">
    <location>
        <begin position="344"/>
        <end position="366"/>
    </location>
</feature>
<feature type="compositionally biased region" description="Basic residues" evidence="1">
    <location>
        <begin position="295"/>
        <end position="311"/>
    </location>
</feature>
<reference evidence="2" key="1">
    <citation type="journal article" date="2022" name="Int. J. Mol. Sci.">
        <title>Draft Genome of Tanacetum Coccineum: Genomic Comparison of Closely Related Tanacetum-Family Plants.</title>
        <authorList>
            <person name="Yamashiro T."/>
            <person name="Shiraishi A."/>
            <person name="Nakayama K."/>
            <person name="Satake H."/>
        </authorList>
    </citation>
    <scope>NUCLEOTIDE SEQUENCE</scope>
</reference>
<protein>
    <submittedName>
        <fullName evidence="2">Uncharacterized protein</fullName>
    </submittedName>
</protein>